<gene>
    <name evidence="1" type="ORF">IAB75_00565</name>
</gene>
<dbReference type="Pfam" id="PF02620">
    <property type="entry name" value="YceD"/>
    <property type="match status" value="1"/>
</dbReference>
<evidence type="ECO:0000313" key="2">
    <source>
        <dbReference type="Proteomes" id="UP000725002"/>
    </source>
</evidence>
<accession>A0A940IHE4</accession>
<proteinExistence type="predicted"/>
<dbReference type="Proteomes" id="UP000725002">
    <property type="component" value="Unassembled WGS sequence"/>
</dbReference>
<name>A0A940IHE4_9BACT</name>
<sequence>MEKEDFLIPVNGLASGKTSYRWTAGKEFFEGFGNSEILDASLQVEADVEKSGHYIGIDCHIEGRLTVECDRCLGELQVPVDSVAKLSVKFGSAEGQGAVAEEGGREIVFVPESDTVMDMRQTIYDYACLALPMQKVHAEGECDPGMMRYLGGVQENEVPDKEENPFSALKNIFRS</sequence>
<comment type="caution">
    <text evidence="1">The sequence shown here is derived from an EMBL/GenBank/DDBJ whole genome shotgun (WGS) entry which is preliminary data.</text>
</comment>
<reference evidence="1" key="1">
    <citation type="submission" date="2020-10" db="EMBL/GenBank/DDBJ databases">
        <authorList>
            <person name="Gilroy R."/>
        </authorList>
    </citation>
    <scope>NUCLEOTIDE SEQUENCE</scope>
    <source>
        <strain evidence="1">G3-8215</strain>
    </source>
</reference>
<protein>
    <submittedName>
        <fullName evidence="1">DUF177 domain-containing protein</fullName>
    </submittedName>
</protein>
<evidence type="ECO:0000313" key="1">
    <source>
        <dbReference type="EMBL" id="MBO8482603.1"/>
    </source>
</evidence>
<organism evidence="1 2">
    <name type="scientific">Candidatus Cryptobacteroides avicola</name>
    <dbReference type="NCBI Taxonomy" id="2840757"/>
    <lineage>
        <taxon>Bacteria</taxon>
        <taxon>Pseudomonadati</taxon>
        <taxon>Bacteroidota</taxon>
        <taxon>Bacteroidia</taxon>
        <taxon>Bacteroidales</taxon>
        <taxon>Candidatus Cryptobacteroides</taxon>
    </lineage>
</organism>
<dbReference type="InterPro" id="IPR003772">
    <property type="entry name" value="YceD"/>
</dbReference>
<dbReference type="EMBL" id="JADILV010000005">
    <property type="protein sequence ID" value="MBO8482603.1"/>
    <property type="molecule type" value="Genomic_DNA"/>
</dbReference>
<reference evidence="1" key="2">
    <citation type="journal article" date="2021" name="PeerJ">
        <title>Extensive microbial diversity within the chicken gut microbiome revealed by metagenomics and culture.</title>
        <authorList>
            <person name="Gilroy R."/>
            <person name="Ravi A."/>
            <person name="Getino M."/>
            <person name="Pursley I."/>
            <person name="Horton D.L."/>
            <person name="Alikhan N.F."/>
            <person name="Baker D."/>
            <person name="Gharbi K."/>
            <person name="Hall N."/>
            <person name="Watson M."/>
            <person name="Adriaenssens E.M."/>
            <person name="Foster-Nyarko E."/>
            <person name="Jarju S."/>
            <person name="Secka A."/>
            <person name="Antonio M."/>
            <person name="Oren A."/>
            <person name="Chaudhuri R.R."/>
            <person name="La Ragione R."/>
            <person name="Hildebrand F."/>
            <person name="Pallen M.J."/>
        </authorList>
    </citation>
    <scope>NUCLEOTIDE SEQUENCE</scope>
    <source>
        <strain evidence="1">G3-8215</strain>
    </source>
</reference>
<dbReference type="AlphaFoldDB" id="A0A940IHE4"/>